<dbReference type="STRING" id="626940.BHW43_04585"/>
<dbReference type="PANTHER" id="PTHR32060">
    <property type="entry name" value="TAIL-SPECIFIC PROTEASE"/>
    <property type="match status" value="1"/>
</dbReference>
<dbReference type="InterPro" id="IPR036034">
    <property type="entry name" value="PDZ_sf"/>
</dbReference>
<dbReference type="Gene3D" id="2.30.42.10">
    <property type="match status" value="1"/>
</dbReference>
<keyword evidence="6" id="KW-0732">Signal</keyword>
<protein>
    <submittedName>
        <fullName evidence="8">Peptidase S41</fullName>
    </submittedName>
</protein>
<dbReference type="GO" id="GO:0007165">
    <property type="term" value="P:signal transduction"/>
    <property type="evidence" value="ECO:0007669"/>
    <property type="project" value="TreeGrafter"/>
</dbReference>
<keyword evidence="3 5" id="KW-0378">Hydrolase</keyword>
<dbReference type="Pfam" id="PF03572">
    <property type="entry name" value="Peptidase_S41"/>
    <property type="match status" value="1"/>
</dbReference>
<evidence type="ECO:0000256" key="4">
    <source>
        <dbReference type="ARBA" id="ARBA00022825"/>
    </source>
</evidence>
<feature type="chain" id="PRO_5012999602" evidence="6">
    <location>
        <begin position="23"/>
        <end position="384"/>
    </location>
</feature>
<name>A0A1Q6R6A7_9FIRM</name>
<dbReference type="InterPro" id="IPR004447">
    <property type="entry name" value="Peptidase_S41A"/>
</dbReference>
<dbReference type="GO" id="GO:0006508">
    <property type="term" value="P:proteolysis"/>
    <property type="evidence" value="ECO:0007669"/>
    <property type="project" value="UniProtKB-KW"/>
</dbReference>
<comment type="caution">
    <text evidence="8">The sequence shown here is derived from an EMBL/GenBank/DDBJ whole genome shotgun (WGS) entry which is preliminary data.</text>
</comment>
<feature type="domain" description="PDZ" evidence="7">
    <location>
        <begin position="90"/>
        <end position="164"/>
    </location>
</feature>
<dbReference type="NCBIfam" id="TIGR00225">
    <property type="entry name" value="prc"/>
    <property type="match status" value="1"/>
</dbReference>
<dbReference type="PROSITE" id="PS50106">
    <property type="entry name" value="PDZ"/>
    <property type="match status" value="1"/>
</dbReference>
<dbReference type="CDD" id="cd07560">
    <property type="entry name" value="Peptidase_S41_CPP"/>
    <property type="match status" value="1"/>
</dbReference>
<gene>
    <name evidence="8" type="ORF">BHW43_04585</name>
</gene>
<dbReference type="InterPro" id="IPR029045">
    <property type="entry name" value="ClpP/crotonase-like_dom_sf"/>
</dbReference>
<evidence type="ECO:0000313" key="8">
    <source>
        <dbReference type="EMBL" id="OLA37908.1"/>
    </source>
</evidence>
<dbReference type="InterPro" id="IPR001478">
    <property type="entry name" value="PDZ"/>
</dbReference>
<dbReference type="CDD" id="cd06782">
    <property type="entry name" value="cpPDZ_CPP-like"/>
    <property type="match status" value="1"/>
</dbReference>
<dbReference type="InterPro" id="IPR041489">
    <property type="entry name" value="PDZ_6"/>
</dbReference>
<sequence>MFRKRRWQLAACCLLTALLTTAAVVGTEAVLLNRLTGSASESVRFLRTMNLLKRNYNGEVDNHQLFDGAIKGMVEAAGDPYTVYLNSKDFQQLSEMTGGSFGGIGIVFGKRGNDYVVISALEDNPGAKAGIKSGDIITAIDGKPTRDMNMEQVANKIRGKHGTVVKLELKGKDGKLRTVSVERGEIKNPSVGGQLLPDTKIGYIRIAVFNENTGDDFAKKYAELEKQGMQALVLDLRSNPGGVFDAGVAVAGMLVPKGPIVSVVDKNGNKYEETSSLEKVKYPLAVLVDHGSASAAEIVAGAIKDTKSGKLFGTKTFGKGSVQSVYRLDSNTAVKITVAKYYTPSGVSIHNVGIEPDVKVELPEDATIDVQLKAAEDYLLQQLQ</sequence>
<feature type="signal peptide" evidence="6">
    <location>
        <begin position="1"/>
        <end position="22"/>
    </location>
</feature>
<evidence type="ECO:0000256" key="5">
    <source>
        <dbReference type="RuleBase" id="RU004404"/>
    </source>
</evidence>
<proteinExistence type="inferred from homology"/>
<dbReference type="RefSeq" id="WP_293823788.1">
    <property type="nucleotide sequence ID" value="NZ_JAJWQK010000116.1"/>
</dbReference>
<evidence type="ECO:0000313" key="9">
    <source>
        <dbReference type="Proteomes" id="UP000186777"/>
    </source>
</evidence>
<dbReference type="GO" id="GO:0030288">
    <property type="term" value="C:outer membrane-bounded periplasmic space"/>
    <property type="evidence" value="ECO:0007669"/>
    <property type="project" value="TreeGrafter"/>
</dbReference>
<accession>A0A1Q6R6A7</accession>
<reference evidence="8 9" key="1">
    <citation type="journal article" date="2016" name="Nat. Biotechnol.">
        <title>Measurement of bacterial replication rates in microbial communities.</title>
        <authorList>
            <person name="Brown C.T."/>
            <person name="Olm M.R."/>
            <person name="Thomas B.C."/>
            <person name="Banfield J.F."/>
        </authorList>
    </citation>
    <scope>NUCLEOTIDE SEQUENCE [LARGE SCALE GENOMIC DNA]</scope>
    <source>
        <strain evidence="8">46_33</strain>
    </source>
</reference>
<comment type="similarity">
    <text evidence="1 5">Belongs to the peptidase S41A family.</text>
</comment>
<dbReference type="InterPro" id="IPR055210">
    <property type="entry name" value="CtpA/B_N"/>
</dbReference>
<dbReference type="Proteomes" id="UP000186777">
    <property type="component" value="Unassembled WGS sequence"/>
</dbReference>
<keyword evidence="2 5" id="KW-0645">Protease</keyword>
<dbReference type="SUPFAM" id="SSF50156">
    <property type="entry name" value="PDZ domain-like"/>
    <property type="match status" value="1"/>
</dbReference>
<dbReference type="SUPFAM" id="SSF52096">
    <property type="entry name" value="ClpP/crotonase"/>
    <property type="match status" value="1"/>
</dbReference>
<evidence type="ECO:0000259" key="7">
    <source>
        <dbReference type="PROSITE" id="PS50106"/>
    </source>
</evidence>
<dbReference type="SMART" id="SM00245">
    <property type="entry name" value="TSPc"/>
    <property type="match status" value="1"/>
</dbReference>
<dbReference type="GO" id="GO:0004175">
    <property type="term" value="F:endopeptidase activity"/>
    <property type="evidence" value="ECO:0007669"/>
    <property type="project" value="TreeGrafter"/>
</dbReference>
<dbReference type="Gene3D" id="3.30.750.44">
    <property type="match status" value="1"/>
</dbReference>
<dbReference type="Pfam" id="PF22694">
    <property type="entry name" value="CtpB_N-like"/>
    <property type="match status" value="1"/>
</dbReference>
<dbReference type="EMBL" id="MNTG01000026">
    <property type="protein sequence ID" value="OLA37908.1"/>
    <property type="molecule type" value="Genomic_DNA"/>
</dbReference>
<dbReference type="PANTHER" id="PTHR32060:SF30">
    <property type="entry name" value="CARBOXY-TERMINAL PROCESSING PROTEASE CTPA"/>
    <property type="match status" value="1"/>
</dbReference>
<dbReference type="GO" id="GO:0008236">
    <property type="term" value="F:serine-type peptidase activity"/>
    <property type="evidence" value="ECO:0007669"/>
    <property type="project" value="UniProtKB-KW"/>
</dbReference>
<dbReference type="SMART" id="SM00228">
    <property type="entry name" value="PDZ"/>
    <property type="match status" value="1"/>
</dbReference>
<dbReference type="InterPro" id="IPR005151">
    <property type="entry name" value="Tail-specific_protease"/>
</dbReference>
<evidence type="ECO:0000256" key="6">
    <source>
        <dbReference type="SAM" id="SignalP"/>
    </source>
</evidence>
<dbReference type="Gene3D" id="3.90.226.10">
    <property type="entry name" value="2-enoyl-CoA Hydratase, Chain A, domain 1"/>
    <property type="match status" value="1"/>
</dbReference>
<organism evidence="8 9">
    <name type="scientific">Phascolarctobacterium succinatutens</name>
    <dbReference type="NCBI Taxonomy" id="626940"/>
    <lineage>
        <taxon>Bacteria</taxon>
        <taxon>Bacillati</taxon>
        <taxon>Bacillota</taxon>
        <taxon>Negativicutes</taxon>
        <taxon>Acidaminococcales</taxon>
        <taxon>Acidaminococcaceae</taxon>
        <taxon>Phascolarctobacterium</taxon>
    </lineage>
</organism>
<evidence type="ECO:0000256" key="1">
    <source>
        <dbReference type="ARBA" id="ARBA00009179"/>
    </source>
</evidence>
<evidence type="ECO:0000256" key="2">
    <source>
        <dbReference type="ARBA" id="ARBA00022670"/>
    </source>
</evidence>
<evidence type="ECO:0000256" key="3">
    <source>
        <dbReference type="ARBA" id="ARBA00022801"/>
    </source>
</evidence>
<dbReference type="Pfam" id="PF17820">
    <property type="entry name" value="PDZ_6"/>
    <property type="match status" value="1"/>
</dbReference>
<dbReference type="AlphaFoldDB" id="A0A1Q6R6A7"/>
<keyword evidence="4 5" id="KW-0720">Serine protease</keyword>